<proteinExistence type="predicted"/>
<reference evidence="1 2" key="1">
    <citation type="submission" date="2019-05" db="EMBL/GenBank/DDBJ databases">
        <title>Another draft genome of Portunus trituberculatus and its Hox gene families provides insights of decapod evolution.</title>
        <authorList>
            <person name="Jeong J.-H."/>
            <person name="Song I."/>
            <person name="Kim S."/>
            <person name="Choi T."/>
            <person name="Kim D."/>
            <person name="Ryu S."/>
            <person name="Kim W."/>
        </authorList>
    </citation>
    <scope>NUCLEOTIDE SEQUENCE [LARGE SCALE GENOMIC DNA]</scope>
    <source>
        <tissue evidence="1">Muscle</tissue>
    </source>
</reference>
<protein>
    <submittedName>
        <fullName evidence="1">Uncharacterized protein</fullName>
    </submittedName>
</protein>
<evidence type="ECO:0000313" key="1">
    <source>
        <dbReference type="EMBL" id="MPC37167.1"/>
    </source>
</evidence>
<evidence type="ECO:0000313" key="2">
    <source>
        <dbReference type="Proteomes" id="UP000324222"/>
    </source>
</evidence>
<gene>
    <name evidence="1" type="ORF">E2C01_030641</name>
</gene>
<dbReference type="EMBL" id="VSRR010003705">
    <property type="protein sequence ID" value="MPC37167.1"/>
    <property type="molecule type" value="Genomic_DNA"/>
</dbReference>
<dbReference type="AlphaFoldDB" id="A0A5B7EVD6"/>
<dbReference type="Proteomes" id="UP000324222">
    <property type="component" value="Unassembled WGS sequence"/>
</dbReference>
<keyword evidence="2" id="KW-1185">Reference proteome</keyword>
<accession>A0A5B7EVD6</accession>
<name>A0A5B7EVD6_PORTR</name>
<organism evidence="1 2">
    <name type="scientific">Portunus trituberculatus</name>
    <name type="common">Swimming crab</name>
    <name type="synonym">Neptunus trituberculatus</name>
    <dbReference type="NCBI Taxonomy" id="210409"/>
    <lineage>
        <taxon>Eukaryota</taxon>
        <taxon>Metazoa</taxon>
        <taxon>Ecdysozoa</taxon>
        <taxon>Arthropoda</taxon>
        <taxon>Crustacea</taxon>
        <taxon>Multicrustacea</taxon>
        <taxon>Malacostraca</taxon>
        <taxon>Eumalacostraca</taxon>
        <taxon>Eucarida</taxon>
        <taxon>Decapoda</taxon>
        <taxon>Pleocyemata</taxon>
        <taxon>Brachyura</taxon>
        <taxon>Eubrachyura</taxon>
        <taxon>Portunoidea</taxon>
        <taxon>Portunidae</taxon>
        <taxon>Portuninae</taxon>
        <taxon>Portunus</taxon>
    </lineage>
</organism>
<sequence length="64" mass="7531">MAKREGKADSKLEWIKTKIDTCLSTTTWTISLLSLNHCSLLNLDHCSHDHHRSYQQHHGWWCNN</sequence>
<comment type="caution">
    <text evidence="1">The sequence shown here is derived from an EMBL/GenBank/DDBJ whole genome shotgun (WGS) entry which is preliminary data.</text>
</comment>